<reference evidence="9" key="1">
    <citation type="journal article" date="2012" name="Nature">
        <title>The tomato genome sequence provides insights into fleshy fruit evolution.</title>
        <authorList>
            <consortium name="Tomato Genome Consortium"/>
        </authorList>
    </citation>
    <scope>NUCLEOTIDE SEQUENCE [LARGE SCALE GENOMIC DNA]</scope>
    <source>
        <strain evidence="9">cv. Heinz 1706</strain>
    </source>
</reference>
<comment type="subcellular location">
    <subcellularLocation>
        <location evidence="1">Membrane</location>
        <topology evidence="1">Multi-pass membrane protein</topology>
    </subcellularLocation>
</comment>
<organism evidence="9">
    <name type="scientific">Solanum lycopersicum</name>
    <name type="common">Tomato</name>
    <name type="synonym">Lycopersicon esculentum</name>
    <dbReference type="NCBI Taxonomy" id="4081"/>
    <lineage>
        <taxon>Eukaryota</taxon>
        <taxon>Viridiplantae</taxon>
        <taxon>Streptophyta</taxon>
        <taxon>Embryophyta</taxon>
        <taxon>Tracheophyta</taxon>
        <taxon>Spermatophyta</taxon>
        <taxon>Magnoliopsida</taxon>
        <taxon>eudicotyledons</taxon>
        <taxon>Gunneridae</taxon>
        <taxon>Pentapetalae</taxon>
        <taxon>asterids</taxon>
        <taxon>lamiids</taxon>
        <taxon>Solanales</taxon>
        <taxon>Solanaceae</taxon>
        <taxon>Solanoideae</taxon>
        <taxon>Solaneae</taxon>
        <taxon>Solanum</taxon>
        <taxon>Solanum subgen. Lycopersicon</taxon>
    </lineage>
</organism>
<evidence type="ECO:0000256" key="3">
    <source>
        <dbReference type="ARBA" id="ARBA00022692"/>
    </source>
</evidence>
<dbReference type="eggNOG" id="KOG2615">
    <property type="taxonomic scope" value="Eukaryota"/>
</dbReference>
<dbReference type="SUPFAM" id="SSF103473">
    <property type="entry name" value="MFS general substrate transporter"/>
    <property type="match status" value="2"/>
</dbReference>
<accession>K4AW44</accession>
<dbReference type="GO" id="GO:0009705">
    <property type="term" value="C:plant-type vacuole membrane"/>
    <property type="evidence" value="ECO:0000318"/>
    <property type="project" value="GO_Central"/>
</dbReference>
<evidence type="ECO:0000256" key="5">
    <source>
        <dbReference type="ARBA" id="ARBA00023136"/>
    </source>
</evidence>
<dbReference type="PANTHER" id="PTHR23504:SF81">
    <property type="entry name" value="PROTEIN ZINC INDUCED FACILITATOR-LIKE 1-LIKE ISOFORM X1"/>
    <property type="match status" value="1"/>
</dbReference>
<keyword evidence="2" id="KW-0813">Transport</keyword>
<dbReference type="InParanoid" id="K4AW44"/>
<evidence type="ECO:0000256" key="6">
    <source>
        <dbReference type="ARBA" id="ARBA00044504"/>
    </source>
</evidence>
<evidence type="ECO:0000256" key="7">
    <source>
        <dbReference type="SAM" id="Phobius"/>
    </source>
</evidence>
<evidence type="ECO:0000259" key="8">
    <source>
        <dbReference type="PROSITE" id="PS50850"/>
    </source>
</evidence>
<dbReference type="AlphaFoldDB" id="K4AW44"/>
<protein>
    <recommendedName>
        <fullName evidence="8">Major facilitator superfamily (MFS) profile domain-containing protein</fullName>
    </recommendedName>
</protein>
<dbReference type="InterPro" id="IPR005828">
    <property type="entry name" value="MFS_sugar_transport-like"/>
</dbReference>
<proteinExistence type="inferred from homology"/>
<dbReference type="PROSITE" id="PS50850">
    <property type="entry name" value="MFS"/>
    <property type="match status" value="1"/>
</dbReference>
<keyword evidence="4 7" id="KW-1133">Transmembrane helix</keyword>
<dbReference type="Pfam" id="PF00083">
    <property type="entry name" value="Sugar_tr"/>
    <property type="match status" value="1"/>
</dbReference>
<dbReference type="Gramene" id="Solyc01g058360.1.1">
    <property type="protein sequence ID" value="Solyc01g058360.1.1"/>
    <property type="gene ID" value="Solyc01g058360.1"/>
</dbReference>
<dbReference type="Gene3D" id="1.20.1250.20">
    <property type="entry name" value="MFS general substrate transporter like domains"/>
    <property type="match status" value="2"/>
</dbReference>
<evidence type="ECO:0000313" key="10">
    <source>
        <dbReference type="Proteomes" id="UP000004994"/>
    </source>
</evidence>
<dbReference type="GO" id="GO:0090333">
    <property type="term" value="P:regulation of stomatal closure"/>
    <property type="evidence" value="ECO:0000318"/>
    <property type="project" value="GO_Central"/>
</dbReference>
<sequence length="347" mass="38721">MKGERFSGTLSSFDDVHMLTLMLPYGNDLHSLLSESNIQLPEKVRDFHIAKREEDIDSYAGYIGSAFMFGRTLTSAFWGVVADCYGRKPVIIFDTSIVYVRDFHIAKREEDIGSYAGYIGSAFMFGRTLTSAFWGVVADCYGRKPVIIFGTSIVVVFNTLFGLSTNFWMAVVTRFLLGNLNGLLGPIKAYAAEIFREEYQALGMSTISSAWGIGLIIGPALGGFLAQPAEKYPDLFTKGSLFGRFPYFLPCLCISVFALVVALGSFWIPETLHNHDSERPHQDTYKALEAASDTKDENESAPKENLFKNWPLMSSIISYCIFALHDMAYSEVYLYISLISLILRVAD</sequence>
<feature type="transmembrane region" description="Helical" evidence="7">
    <location>
        <begin position="146"/>
        <end position="171"/>
    </location>
</feature>
<dbReference type="Proteomes" id="UP000004994">
    <property type="component" value="Chromosome 1"/>
</dbReference>
<evidence type="ECO:0000313" key="9">
    <source>
        <dbReference type="EnsemblPlants" id="Solyc01g058360.1.1"/>
    </source>
</evidence>
<dbReference type="InterPro" id="IPR011701">
    <property type="entry name" value="MFS"/>
</dbReference>
<dbReference type="PANTHER" id="PTHR23504">
    <property type="entry name" value="MAJOR FACILITATOR SUPERFAMILY DOMAIN-CONTAINING PROTEIN 10"/>
    <property type="match status" value="1"/>
</dbReference>
<dbReference type="GO" id="GO:0022821">
    <property type="term" value="F:solute:potassium antiporter activity"/>
    <property type="evidence" value="ECO:0000318"/>
    <property type="project" value="GO_Central"/>
</dbReference>
<dbReference type="GO" id="GO:0005886">
    <property type="term" value="C:plasma membrane"/>
    <property type="evidence" value="ECO:0000318"/>
    <property type="project" value="GO_Central"/>
</dbReference>
<dbReference type="EnsemblPlants" id="Solyc01g058360.1.1">
    <property type="protein sequence ID" value="Solyc01g058360.1.1"/>
    <property type="gene ID" value="Solyc01g058360.1"/>
</dbReference>
<dbReference type="InterPro" id="IPR020846">
    <property type="entry name" value="MFS_dom"/>
</dbReference>
<feature type="domain" description="Major facilitator superfamily (MFS) profile" evidence="8">
    <location>
        <begin position="72"/>
        <end position="347"/>
    </location>
</feature>
<dbReference type="PhylomeDB" id="K4AW44"/>
<dbReference type="PaxDb" id="4081-Solyc01g058360.1.1"/>
<dbReference type="HOGENOM" id="CLU_800243_0_0_1"/>
<name>K4AW44_SOLLC</name>
<feature type="transmembrane region" description="Helical" evidence="7">
    <location>
        <begin position="115"/>
        <end position="134"/>
    </location>
</feature>
<dbReference type="OMA" id="WGVVADC"/>
<comment type="similarity">
    <text evidence="6">Belongs to the major facilitator superfamily. Phosphate:H(+) symporter (TC 2.A.1.9) family.</text>
</comment>
<feature type="transmembrane region" description="Helical" evidence="7">
    <location>
        <begin position="247"/>
        <end position="268"/>
    </location>
</feature>
<feature type="transmembrane region" description="Helical" evidence="7">
    <location>
        <begin position="316"/>
        <end position="343"/>
    </location>
</feature>
<keyword evidence="5 7" id="KW-0472">Membrane</keyword>
<evidence type="ECO:0000256" key="2">
    <source>
        <dbReference type="ARBA" id="ARBA00022448"/>
    </source>
</evidence>
<keyword evidence="10" id="KW-1185">Reference proteome</keyword>
<dbReference type="Pfam" id="PF07690">
    <property type="entry name" value="MFS_1"/>
    <property type="match status" value="1"/>
</dbReference>
<evidence type="ECO:0000256" key="1">
    <source>
        <dbReference type="ARBA" id="ARBA00004141"/>
    </source>
</evidence>
<keyword evidence="3 7" id="KW-0812">Transmembrane</keyword>
<dbReference type="InterPro" id="IPR036259">
    <property type="entry name" value="MFS_trans_sf"/>
</dbReference>
<evidence type="ECO:0000256" key="4">
    <source>
        <dbReference type="ARBA" id="ARBA00022989"/>
    </source>
</evidence>
<feature type="transmembrane region" description="Helical" evidence="7">
    <location>
        <begin position="207"/>
        <end position="226"/>
    </location>
</feature>
<reference evidence="9" key="2">
    <citation type="submission" date="2015-06" db="UniProtKB">
        <authorList>
            <consortium name="EnsemblPlants"/>
        </authorList>
    </citation>
    <scope>IDENTIFICATION</scope>
    <source>
        <strain evidence="9">cv. Heinz 1706</strain>
    </source>
</reference>